<name>A0A858Q8I7_9GAMM</name>
<dbReference type="InterPro" id="IPR003593">
    <property type="entry name" value="AAA+_ATPase"/>
</dbReference>
<dbReference type="AlphaFoldDB" id="A0A858Q8I7"/>
<dbReference type="KEGG" id="metu:GNH96_09235"/>
<dbReference type="Proteomes" id="UP000503004">
    <property type="component" value="Chromosome"/>
</dbReference>
<comment type="similarity">
    <text evidence="1">Belongs to the ABC transporter superfamily.</text>
</comment>
<dbReference type="GO" id="GO:0016887">
    <property type="term" value="F:ATP hydrolysis activity"/>
    <property type="evidence" value="ECO:0007669"/>
    <property type="project" value="InterPro"/>
</dbReference>
<accession>A0A858Q8I7</accession>
<dbReference type="PANTHER" id="PTHR42711">
    <property type="entry name" value="ABC TRANSPORTER ATP-BINDING PROTEIN"/>
    <property type="match status" value="1"/>
</dbReference>
<dbReference type="Gene3D" id="3.40.50.300">
    <property type="entry name" value="P-loop containing nucleotide triphosphate hydrolases"/>
    <property type="match status" value="1"/>
</dbReference>
<dbReference type="EMBL" id="CP046565">
    <property type="protein sequence ID" value="QJD30133.1"/>
    <property type="molecule type" value="Genomic_DNA"/>
</dbReference>
<feature type="domain" description="ABC transporter" evidence="6">
    <location>
        <begin position="36"/>
        <end position="266"/>
    </location>
</feature>
<evidence type="ECO:0000256" key="4">
    <source>
        <dbReference type="ARBA" id="ARBA00022741"/>
    </source>
</evidence>
<evidence type="ECO:0000256" key="3">
    <source>
        <dbReference type="ARBA" id="ARBA00022458"/>
    </source>
</evidence>
<dbReference type="InterPro" id="IPR017871">
    <property type="entry name" value="ABC_transporter-like_CS"/>
</dbReference>
<dbReference type="InterPro" id="IPR050763">
    <property type="entry name" value="ABC_transporter_ATP-binding"/>
</dbReference>
<proteinExistence type="inferred from homology"/>
<keyword evidence="3" id="KW-0536">Nodulation</keyword>
<organism evidence="7 8">
    <name type="scientific">Methylococcus geothermalis</name>
    <dbReference type="NCBI Taxonomy" id="2681310"/>
    <lineage>
        <taxon>Bacteria</taxon>
        <taxon>Pseudomonadati</taxon>
        <taxon>Pseudomonadota</taxon>
        <taxon>Gammaproteobacteria</taxon>
        <taxon>Methylococcales</taxon>
        <taxon>Methylococcaceae</taxon>
        <taxon>Methylococcus</taxon>
    </lineage>
</organism>
<gene>
    <name evidence="7" type="ORF">GNH96_09235</name>
</gene>
<evidence type="ECO:0000256" key="1">
    <source>
        <dbReference type="ARBA" id="ARBA00005417"/>
    </source>
</evidence>
<evidence type="ECO:0000256" key="2">
    <source>
        <dbReference type="ARBA" id="ARBA00022448"/>
    </source>
</evidence>
<protein>
    <submittedName>
        <fullName evidence="7">ATP-binding cassette domain-containing protein</fullName>
    </submittedName>
</protein>
<evidence type="ECO:0000259" key="6">
    <source>
        <dbReference type="PROSITE" id="PS50893"/>
    </source>
</evidence>
<dbReference type="SMART" id="SM00382">
    <property type="entry name" value="AAA"/>
    <property type="match status" value="1"/>
</dbReference>
<dbReference type="PROSITE" id="PS00211">
    <property type="entry name" value="ABC_TRANSPORTER_1"/>
    <property type="match status" value="1"/>
</dbReference>
<dbReference type="Pfam" id="PF00005">
    <property type="entry name" value="ABC_tran"/>
    <property type="match status" value="1"/>
</dbReference>
<sequence length="336" mass="37249">MAAPGRAIIKLLGLNIPLLGISALPFSVHSFRSPVVIARHLTKSFDGKRVVDSLSFEIRRGECVGILGPNGAGKTTTLRMLVGNTPPGSGELSVLGFTIPEQGRAMRARIGVVPQQDNLDIDFTVMENLRIYGGYFGLSEKTLRARMPRLLDLAALTDRAGARIGQLSGGMKRRLSIARALVNEPEMLVLDEPTTGLDPQVRHNIWSMLRQLQNEGLTIILTTHYMEEAERLCGRIILMDRGRILADSSPQALIRDHIEPHVLEVHGAHAESWRRSLVLAGGVRCERIGESIFHYGDDLEVLVRSLDAWDGVHYVYRRANLEDVFLKLTGRDLRDA</sequence>
<dbReference type="PROSITE" id="PS50893">
    <property type="entry name" value="ABC_TRANSPORTER_2"/>
    <property type="match status" value="1"/>
</dbReference>
<reference evidence="8" key="1">
    <citation type="submission" date="2019-12" db="EMBL/GenBank/DDBJ databases">
        <authorList>
            <person name="Awala S.I."/>
            <person name="Rhee S.K."/>
        </authorList>
    </citation>
    <scope>NUCLEOTIDE SEQUENCE [LARGE SCALE GENOMIC DNA]</scope>
    <source>
        <strain evidence="8">IM1</strain>
    </source>
</reference>
<dbReference type="GO" id="GO:0005524">
    <property type="term" value="F:ATP binding"/>
    <property type="evidence" value="ECO:0007669"/>
    <property type="project" value="UniProtKB-KW"/>
</dbReference>
<keyword evidence="5 7" id="KW-0067">ATP-binding</keyword>
<keyword evidence="8" id="KW-1185">Reference proteome</keyword>
<keyword evidence="2" id="KW-0813">Transport</keyword>
<dbReference type="InterPro" id="IPR003439">
    <property type="entry name" value="ABC_transporter-like_ATP-bd"/>
</dbReference>
<keyword evidence="4" id="KW-0547">Nucleotide-binding</keyword>
<evidence type="ECO:0000256" key="5">
    <source>
        <dbReference type="ARBA" id="ARBA00022840"/>
    </source>
</evidence>
<evidence type="ECO:0000313" key="8">
    <source>
        <dbReference type="Proteomes" id="UP000503004"/>
    </source>
</evidence>
<dbReference type="InterPro" id="IPR027417">
    <property type="entry name" value="P-loop_NTPase"/>
</dbReference>
<dbReference type="PANTHER" id="PTHR42711:SF5">
    <property type="entry name" value="ABC TRANSPORTER ATP-BINDING PROTEIN NATA"/>
    <property type="match status" value="1"/>
</dbReference>
<evidence type="ECO:0000313" key="7">
    <source>
        <dbReference type="EMBL" id="QJD30133.1"/>
    </source>
</evidence>
<dbReference type="SUPFAM" id="SSF52540">
    <property type="entry name" value="P-loop containing nucleoside triphosphate hydrolases"/>
    <property type="match status" value="1"/>
</dbReference>